<accession>F8AI68</accession>
<organism evidence="2 3">
    <name type="scientific">Pyrococcus yayanosii (strain CH1 / JCM 16557)</name>
    <dbReference type="NCBI Taxonomy" id="529709"/>
    <lineage>
        <taxon>Archaea</taxon>
        <taxon>Methanobacteriati</taxon>
        <taxon>Methanobacteriota</taxon>
        <taxon>Thermococci</taxon>
        <taxon>Thermococcales</taxon>
        <taxon>Thermococcaceae</taxon>
        <taxon>Pyrococcus</taxon>
    </lineage>
</organism>
<protein>
    <recommendedName>
        <fullName evidence="1">Water stress and hypersensitive response domain-containing protein</fullName>
    </recommendedName>
</protein>
<dbReference type="AlphaFoldDB" id="F8AI68"/>
<dbReference type="Gene3D" id="2.60.40.1820">
    <property type="match status" value="1"/>
</dbReference>
<dbReference type="GO" id="GO:0009269">
    <property type="term" value="P:response to desiccation"/>
    <property type="evidence" value="ECO:0007669"/>
    <property type="project" value="InterPro"/>
</dbReference>
<evidence type="ECO:0000313" key="2">
    <source>
        <dbReference type="EMBL" id="AEH24295.1"/>
    </source>
</evidence>
<proteinExistence type="predicted"/>
<dbReference type="InterPro" id="IPR004864">
    <property type="entry name" value="LEA_2"/>
</dbReference>
<dbReference type="Pfam" id="PF03168">
    <property type="entry name" value="LEA_2"/>
    <property type="match status" value="1"/>
</dbReference>
<dbReference type="OrthoDB" id="86025at2157"/>
<dbReference type="SMART" id="SM00769">
    <property type="entry name" value="WHy"/>
    <property type="match status" value="1"/>
</dbReference>
<feature type="domain" description="Water stress and hypersensitive response" evidence="1">
    <location>
        <begin position="38"/>
        <end position="158"/>
    </location>
</feature>
<sequence length="158" mass="17496">MKRSLLVLVSLIMAIPLINFGYLAIQYFAVGPVKDCKIELSEVKVEEASVDGAILVATVTIDNPTDRSVRIDGFEYTLFANDTPIGTYKISRIILIPAGSSIKLKGTFEVRYPTMPTGIIRAIMNGRLEEIEWRIEGEFYVNSTLGTFGVLFNVTTGR</sequence>
<evidence type="ECO:0000313" key="3">
    <source>
        <dbReference type="Proteomes" id="UP000008386"/>
    </source>
</evidence>
<dbReference type="KEGG" id="pya:PYCH_06070"/>
<dbReference type="Proteomes" id="UP000008386">
    <property type="component" value="Chromosome"/>
</dbReference>
<dbReference type="EMBL" id="CP002779">
    <property type="protein sequence ID" value="AEH24295.1"/>
    <property type="molecule type" value="Genomic_DNA"/>
</dbReference>
<dbReference type="STRING" id="529709.PYCH_06070"/>
<evidence type="ECO:0000259" key="1">
    <source>
        <dbReference type="SMART" id="SM00769"/>
    </source>
</evidence>
<gene>
    <name evidence="2" type="ordered locus">PYCH_06070</name>
</gene>
<dbReference type="GeneID" id="10837183"/>
<keyword evidence="3" id="KW-1185">Reference proteome</keyword>
<reference evidence="2 3" key="1">
    <citation type="journal article" date="2011" name="J. Bacteriol.">
        <title>Complete genome sequence of the obligate piezophilic hyperthermophilic archaeon Pyrococcus yayanosii CH1.</title>
        <authorList>
            <person name="Jun X."/>
            <person name="Lupeng L."/>
            <person name="Minjuan X."/>
            <person name="Oger P."/>
            <person name="Fengping W."/>
            <person name="Jebbar M."/>
            <person name="Xiang X."/>
        </authorList>
    </citation>
    <scope>NUCLEOTIDE SEQUENCE [LARGE SCALE GENOMIC DNA]</scope>
    <source>
        <strain evidence="3">CH1 / JCM 16557</strain>
    </source>
</reference>
<dbReference type="RefSeq" id="WP_013905352.1">
    <property type="nucleotide sequence ID" value="NC_015680.1"/>
</dbReference>
<dbReference type="SUPFAM" id="SSF117070">
    <property type="entry name" value="LEA14-like"/>
    <property type="match status" value="1"/>
</dbReference>
<name>F8AI68_PYRYC</name>
<dbReference type="HOGENOM" id="CLU_141435_0_0_2"/>
<dbReference type="eggNOG" id="arCOG03788">
    <property type="taxonomic scope" value="Archaea"/>
</dbReference>
<dbReference type="InterPro" id="IPR013990">
    <property type="entry name" value="WHy-dom"/>
</dbReference>